<evidence type="ECO:0000313" key="3">
    <source>
        <dbReference type="Proteomes" id="UP000026962"/>
    </source>
</evidence>
<keyword evidence="3" id="KW-1185">Reference proteome</keyword>
<feature type="region of interest" description="Disordered" evidence="1">
    <location>
        <begin position="103"/>
        <end position="126"/>
    </location>
</feature>
<feature type="region of interest" description="Disordered" evidence="1">
    <location>
        <begin position="33"/>
        <end position="53"/>
    </location>
</feature>
<dbReference type="Gramene" id="OPUNC01G20720.1">
    <property type="protein sequence ID" value="OPUNC01G20720.1"/>
    <property type="gene ID" value="OPUNC01G20720"/>
</dbReference>
<dbReference type="AlphaFoldDB" id="A0A0E0JKE2"/>
<dbReference type="HOGENOM" id="CLU_1985193_0_0_1"/>
<evidence type="ECO:0000256" key="1">
    <source>
        <dbReference type="SAM" id="MobiDB-lite"/>
    </source>
</evidence>
<proteinExistence type="predicted"/>
<accession>A0A0E0JKE2</accession>
<evidence type="ECO:0000313" key="2">
    <source>
        <dbReference type="EnsemblPlants" id="OPUNC01G20720.1"/>
    </source>
</evidence>
<name>A0A0E0JKE2_ORYPU</name>
<reference evidence="2" key="1">
    <citation type="submission" date="2015-04" db="UniProtKB">
        <authorList>
            <consortium name="EnsemblPlants"/>
        </authorList>
    </citation>
    <scope>IDENTIFICATION</scope>
</reference>
<dbReference type="Proteomes" id="UP000026962">
    <property type="component" value="Chromosome 1"/>
</dbReference>
<organism evidence="2">
    <name type="scientific">Oryza punctata</name>
    <name type="common">Red rice</name>
    <dbReference type="NCBI Taxonomy" id="4537"/>
    <lineage>
        <taxon>Eukaryota</taxon>
        <taxon>Viridiplantae</taxon>
        <taxon>Streptophyta</taxon>
        <taxon>Embryophyta</taxon>
        <taxon>Tracheophyta</taxon>
        <taxon>Spermatophyta</taxon>
        <taxon>Magnoliopsida</taxon>
        <taxon>Liliopsida</taxon>
        <taxon>Poales</taxon>
        <taxon>Poaceae</taxon>
        <taxon>BOP clade</taxon>
        <taxon>Oryzoideae</taxon>
        <taxon>Oryzeae</taxon>
        <taxon>Oryzinae</taxon>
        <taxon>Oryza</taxon>
    </lineage>
</organism>
<protein>
    <submittedName>
        <fullName evidence="2">Uncharacterized protein</fullName>
    </submittedName>
</protein>
<sequence length="126" mass="13739">MVQRCDALVGLEMLPEENIDVVHCLMARTSFRRASSSRKGMPGTSKERHTTYASSTRLHGEGLLKVEDDDVLDIGIHDVPIGLGSGAREEEADVRPREVVVWSDTTSLDGEGWPEVDDGDSATGCR</sequence>
<dbReference type="EnsemblPlants" id="OPUNC01G20720.1">
    <property type="protein sequence ID" value="OPUNC01G20720.1"/>
    <property type="gene ID" value="OPUNC01G20720"/>
</dbReference>
<reference evidence="2" key="2">
    <citation type="submission" date="2018-05" db="EMBL/GenBank/DDBJ databases">
        <title>OpunRS2 (Oryza punctata Reference Sequence Version 2).</title>
        <authorList>
            <person name="Zhang J."/>
            <person name="Kudrna D."/>
            <person name="Lee S."/>
            <person name="Talag J."/>
            <person name="Welchert J."/>
            <person name="Wing R.A."/>
        </authorList>
    </citation>
    <scope>NUCLEOTIDE SEQUENCE [LARGE SCALE GENOMIC DNA]</scope>
</reference>